<dbReference type="Pfam" id="PF06775">
    <property type="entry name" value="Seipin"/>
    <property type="match status" value="1"/>
</dbReference>
<keyword evidence="6" id="KW-0443">Lipid metabolism</keyword>
<evidence type="ECO:0000256" key="6">
    <source>
        <dbReference type="ARBA" id="ARBA00023098"/>
    </source>
</evidence>
<dbReference type="EnsemblMetazoa" id="XM_030999050">
    <property type="protein sequence ID" value="XP_030854910"/>
    <property type="gene ID" value="LOC115929581"/>
</dbReference>
<evidence type="ECO:0000256" key="2">
    <source>
        <dbReference type="ARBA" id="ARBA00022064"/>
    </source>
</evidence>
<protein>
    <recommendedName>
        <fullName evidence="2">Seipin</fullName>
    </recommendedName>
</protein>
<evidence type="ECO:0000313" key="10">
    <source>
        <dbReference type="EnsemblMetazoa" id="XP_030854910"/>
    </source>
</evidence>
<keyword evidence="11" id="KW-1185">Reference proteome</keyword>
<dbReference type="GO" id="GO:0034389">
    <property type="term" value="P:lipid droplet organization"/>
    <property type="evidence" value="ECO:0000318"/>
    <property type="project" value="GO_Central"/>
</dbReference>
<feature type="compositionally biased region" description="Low complexity" evidence="8">
    <location>
        <begin position="378"/>
        <end position="389"/>
    </location>
</feature>
<proteinExistence type="predicted"/>
<feature type="region of interest" description="Disordered" evidence="8">
    <location>
        <begin position="285"/>
        <end position="469"/>
    </location>
</feature>
<dbReference type="GeneID" id="115929581"/>
<dbReference type="GO" id="GO:0140042">
    <property type="term" value="P:lipid droplet formation"/>
    <property type="evidence" value="ECO:0007669"/>
    <property type="project" value="UniProtKB-ARBA"/>
</dbReference>
<keyword evidence="4" id="KW-0256">Endoplasmic reticulum</keyword>
<keyword evidence="7 9" id="KW-0472">Membrane</keyword>
<dbReference type="OrthoDB" id="3990054at2759"/>
<sequence>MVASVRRAWRRAQSISSHWVVWARNTAVKVVLLTALTTFQLWLAFFLYGTFYYAYMPTELHTKPVYLDYGLCDRFDGSEACPFPQTNISLVKHPGQERLFMPGQKYHVRLDMDMPQSPVNENLGVFMIKIQTFSKSGEITSKSSRPAMIRYRSPLLKMINVVFLAPLYLTGYTEEKQNLQVNLIDDFVDNAYKPTIKIGLEVRAKKIETYAAVLKVHAQFTGLRYLMFYWPVSSVVVSVISNFCFLTVLTMMMWQQCVGYLIDDPSLEEREVPTTSTVLSYEERRRMARQSMGQERSALFRNRPPHVTIIDPLDPAPHHAQITPSTSTTSQQPGPSSHRPASSSGSKSPQRNVRKRASRTPDGGLAQDEGGALPEAPSSGISSDNSDSNQKGGIKHKVETLKGDDSLSSYSDDTTSDDPPPGLEDNKDEVYYKKDEEEENIDEVADLNENVASPQPTSGILRNRNFKTS</sequence>
<feature type="compositionally biased region" description="Polar residues" evidence="8">
    <location>
        <begin position="450"/>
        <end position="469"/>
    </location>
</feature>
<dbReference type="RefSeq" id="XP_030854910.1">
    <property type="nucleotide sequence ID" value="XM_030999050.1"/>
</dbReference>
<dbReference type="Proteomes" id="UP000007110">
    <property type="component" value="Unassembled WGS sequence"/>
</dbReference>
<reference evidence="11" key="1">
    <citation type="submission" date="2015-02" db="EMBL/GenBank/DDBJ databases">
        <title>Genome sequencing for Strongylocentrotus purpuratus.</title>
        <authorList>
            <person name="Murali S."/>
            <person name="Liu Y."/>
            <person name="Vee V."/>
            <person name="English A."/>
            <person name="Wang M."/>
            <person name="Skinner E."/>
            <person name="Han Y."/>
            <person name="Muzny D.M."/>
            <person name="Worley K.C."/>
            <person name="Gibbs R.A."/>
        </authorList>
    </citation>
    <scope>NUCLEOTIDE SEQUENCE</scope>
</reference>
<evidence type="ECO:0000256" key="5">
    <source>
        <dbReference type="ARBA" id="ARBA00022989"/>
    </source>
</evidence>
<dbReference type="GO" id="GO:0005789">
    <property type="term" value="C:endoplasmic reticulum membrane"/>
    <property type="evidence" value="ECO:0000318"/>
    <property type="project" value="GO_Central"/>
</dbReference>
<feature type="compositionally biased region" description="Basic and acidic residues" evidence="8">
    <location>
        <begin position="396"/>
        <end position="405"/>
    </location>
</feature>
<feature type="compositionally biased region" description="Low complexity" evidence="8">
    <location>
        <begin position="321"/>
        <end position="349"/>
    </location>
</feature>
<evidence type="ECO:0000256" key="4">
    <source>
        <dbReference type="ARBA" id="ARBA00022824"/>
    </source>
</evidence>
<evidence type="ECO:0000256" key="7">
    <source>
        <dbReference type="ARBA" id="ARBA00023136"/>
    </source>
</evidence>
<comment type="subcellular location">
    <subcellularLocation>
        <location evidence="1">Endoplasmic reticulum membrane</location>
        <topology evidence="1">Multi-pass membrane protein</topology>
    </subcellularLocation>
</comment>
<reference evidence="10" key="2">
    <citation type="submission" date="2021-01" db="UniProtKB">
        <authorList>
            <consortium name="EnsemblMetazoa"/>
        </authorList>
    </citation>
    <scope>IDENTIFICATION</scope>
</reference>
<dbReference type="GO" id="GO:0019915">
    <property type="term" value="P:lipid storage"/>
    <property type="evidence" value="ECO:0000318"/>
    <property type="project" value="GO_Central"/>
</dbReference>
<organism evidence="10 11">
    <name type="scientific">Strongylocentrotus purpuratus</name>
    <name type="common">Purple sea urchin</name>
    <dbReference type="NCBI Taxonomy" id="7668"/>
    <lineage>
        <taxon>Eukaryota</taxon>
        <taxon>Metazoa</taxon>
        <taxon>Echinodermata</taxon>
        <taxon>Eleutherozoa</taxon>
        <taxon>Echinozoa</taxon>
        <taxon>Echinoidea</taxon>
        <taxon>Euechinoidea</taxon>
        <taxon>Echinacea</taxon>
        <taxon>Camarodonta</taxon>
        <taxon>Echinidea</taxon>
        <taxon>Strongylocentrotidae</taxon>
        <taxon>Strongylocentrotus</taxon>
    </lineage>
</organism>
<dbReference type="InParanoid" id="A0A7M7PT40"/>
<evidence type="ECO:0000256" key="3">
    <source>
        <dbReference type="ARBA" id="ARBA00022692"/>
    </source>
</evidence>
<keyword evidence="3 9" id="KW-0812">Transmembrane</keyword>
<name>A0A7M7PT40_STRPU</name>
<dbReference type="AlphaFoldDB" id="A0A7M7PT40"/>
<feature type="transmembrane region" description="Helical" evidence="9">
    <location>
        <begin position="30"/>
        <end position="55"/>
    </location>
</feature>
<dbReference type="GO" id="GO:0006629">
    <property type="term" value="P:lipid metabolic process"/>
    <property type="evidence" value="ECO:0007669"/>
    <property type="project" value="UniProtKB-KW"/>
</dbReference>
<dbReference type="KEGG" id="spu:115929581"/>
<feature type="compositionally biased region" description="Basic and acidic residues" evidence="8">
    <location>
        <begin position="424"/>
        <end position="435"/>
    </location>
</feature>
<evidence type="ECO:0000256" key="9">
    <source>
        <dbReference type="SAM" id="Phobius"/>
    </source>
</evidence>
<dbReference type="InterPro" id="IPR009617">
    <property type="entry name" value="Seipin"/>
</dbReference>
<keyword evidence="5 9" id="KW-1133">Transmembrane helix</keyword>
<dbReference type="CDD" id="cd23995">
    <property type="entry name" value="Seipin_BSCL2_like"/>
    <property type="match status" value="1"/>
</dbReference>
<dbReference type="PANTHER" id="PTHR21212:SF0">
    <property type="entry name" value="SEIPIN"/>
    <property type="match status" value="1"/>
</dbReference>
<feature type="compositionally biased region" description="Acidic residues" evidence="8">
    <location>
        <begin position="436"/>
        <end position="446"/>
    </location>
</feature>
<evidence type="ECO:0000256" key="8">
    <source>
        <dbReference type="SAM" id="MobiDB-lite"/>
    </source>
</evidence>
<dbReference type="OMA" id="THYAYVA"/>
<dbReference type="PANTHER" id="PTHR21212">
    <property type="entry name" value="BERNARDINELLI-SEIP CONGENITAL LIPODYSTROPHY 2 HOMOLOG BSCL2 PROTEIN"/>
    <property type="match status" value="1"/>
</dbReference>
<accession>A0A7M7PT40</accession>
<feature type="transmembrane region" description="Helical" evidence="9">
    <location>
        <begin position="228"/>
        <end position="249"/>
    </location>
</feature>
<evidence type="ECO:0000256" key="1">
    <source>
        <dbReference type="ARBA" id="ARBA00004477"/>
    </source>
</evidence>
<evidence type="ECO:0000313" key="11">
    <source>
        <dbReference type="Proteomes" id="UP000007110"/>
    </source>
</evidence>